<feature type="transmembrane region" description="Helical" evidence="1">
    <location>
        <begin position="210"/>
        <end position="233"/>
    </location>
</feature>
<dbReference type="Pfam" id="PF14808">
    <property type="entry name" value="TMEM164"/>
    <property type="match status" value="1"/>
</dbReference>
<protein>
    <submittedName>
        <fullName evidence="2">TIGR02206 family membrane protein</fullName>
    </submittedName>
</protein>
<feature type="transmembrane region" description="Helical" evidence="1">
    <location>
        <begin position="20"/>
        <end position="37"/>
    </location>
</feature>
<dbReference type="Proteomes" id="UP000824005">
    <property type="component" value="Unassembled WGS sequence"/>
</dbReference>
<feature type="transmembrane region" description="Helical" evidence="1">
    <location>
        <begin position="164"/>
        <end position="190"/>
    </location>
</feature>
<feature type="transmembrane region" description="Helical" evidence="1">
    <location>
        <begin position="49"/>
        <end position="67"/>
    </location>
</feature>
<name>A0A9D2C918_9MICO</name>
<evidence type="ECO:0000313" key="2">
    <source>
        <dbReference type="EMBL" id="HIY64880.1"/>
    </source>
</evidence>
<keyword evidence="1" id="KW-0472">Membrane</keyword>
<organism evidence="2 3">
    <name type="scientific">Candidatus Agrococcus pullicola</name>
    <dbReference type="NCBI Taxonomy" id="2838429"/>
    <lineage>
        <taxon>Bacteria</taxon>
        <taxon>Bacillati</taxon>
        <taxon>Actinomycetota</taxon>
        <taxon>Actinomycetes</taxon>
        <taxon>Micrococcales</taxon>
        <taxon>Microbacteriaceae</taxon>
        <taxon>Agrococcus</taxon>
    </lineage>
</organism>
<dbReference type="NCBIfam" id="TIGR02206">
    <property type="entry name" value="intg_mem_TP0381"/>
    <property type="match status" value="1"/>
</dbReference>
<comment type="caution">
    <text evidence="2">The sequence shown here is derived from an EMBL/GenBank/DDBJ whole genome shotgun (WGS) entry which is preliminary data.</text>
</comment>
<dbReference type="EMBL" id="DXDC01000031">
    <property type="protein sequence ID" value="HIY64880.1"/>
    <property type="molecule type" value="Genomic_DNA"/>
</dbReference>
<sequence length="265" mass="28934">MTALAMVPGARMPMYGIEHVTMLLALVVITTLAIAWARRTGLTQRAKRSLATAGWLYLALSVGWTIWDFLPANFTLDQSLPVHLSDVLRIITAIALITRSPALVSITYYWGLTLNLQSLVTPDLNYITHPEIEFVSYWLFHSLALVAPLVLIFGFGFRPTWWSLAVAFGALLLWAGITATVNAISGANYGYLAHAPAGPSLLDFMGGWPLYLGVAGGLILTVWSLMTLPWALLQRRDPAPAAGRHTIMRIANPQASTLPGEPLRS</sequence>
<proteinExistence type="predicted"/>
<gene>
    <name evidence="2" type="ORF">H9830_01215</name>
</gene>
<reference evidence="2" key="2">
    <citation type="submission" date="2021-04" db="EMBL/GenBank/DDBJ databases">
        <authorList>
            <person name="Gilroy R."/>
        </authorList>
    </citation>
    <scope>NUCLEOTIDE SEQUENCE</scope>
    <source>
        <strain evidence="2">ChiGjej1B1-98</strain>
    </source>
</reference>
<keyword evidence="1" id="KW-0812">Transmembrane</keyword>
<evidence type="ECO:0000256" key="1">
    <source>
        <dbReference type="SAM" id="Phobius"/>
    </source>
</evidence>
<feature type="transmembrane region" description="Helical" evidence="1">
    <location>
        <begin position="138"/>
        <end position="157"/>
    </location>
</feature>
<keyword evidence="1" id="KW-1133">Transmembrane helix</keyword>
<dbReference type="InterPro" id="IPR011737">
    <property type="entry name" value="CHP02206_TP0381"/>
</dbReference>
<accession>A0A9D2C918</accession>
<reference evidence="2" key="1">
    <citation type="journal article" date="2021" name="PeerJ">
        <title>Extensive microbial diversity within the chicken gut microbiome revealed by metagenomics and culture.</title>
        <authorList>
            <person name="Gilroy R."/>
            <person name="Ravi A."/>
            <person name="Getino M."/>
            <person name="Pursley I."/>
            <person name="Horton D.L."/>
            <person name="Alikhan N.F."/>
            <person name="Baker D."/>
            <person name="Gharbi K."/>
            <person name="Hall N."/>
            <person name="Watson M."/>
            <person name="Adriaenssens E.M."/>
            <person name="Foster-Nyarko E."/>
            <person name="Jarju S."/>
            <person name="Secka A."/>
            <person name="Antonio M."/>
            <person name="Oren A."/>
            <person name="Chaudhuri R.R."/>
            <person name="La Ragione R."/>
            <person name="Hildebrand F."/>
            <person name="Pallen M.J."/>
        </authorList>
    </citation>
    <scope>NUCLEOTIDE SEQUENCE</scope>
    <source>
        <strain evidence="2">ChiGjej1B1-98</strain>
    </source>
</reference>
<evidence type="ECO:0000313" key="3">
    <source>
        <dbReference type="Proteomes" id="UP000824005"/>
    </source>
</evidence>
<dbReference type="AlphaFoldDB" id="A0A9D2C918"/>